<organism evidence="1 2">
    <name type="scientific">Microcystis aeruginosa PCC 9701</name>
    <dbReference type="NCBI Taxonomy" id="721123"/>
    <lineage>
        <taxon>Bacteria</taxon>
        <taxon>Bacillati</taxon>
        <taxon>Cyanobacteriota</taxon>
        <taxon>Cyanophyceae</taxon>
        <taxon>Oscillatoriophycideae</taxon>
        <taxon>Chroococcales</taxon>
        <taxon>Microcystaceae</taxon>
        <taxon>Microcystis</taxon>
    </lineage>
</organism>
<accession>I4IMB9</accession>
<sequence length="135" mass="16018">MRLRQHHTIRYESMIYERVKNSSIEEMSREEGLVWEEVELIFNHFAKELEKEEWEAPERISLDEFSNLKGHKDFITKIVELNNKILLDVIKGHKQEELMEALKAQPPGGSREGERSERRYVVRIYSSDQGIISQC</sequence>
<proteinExistence type="predicted"/>
<gene>
    <name evidence="1" type="ORF">MICAK_1660009</name>
</gene>
<dbReference type="AlphaFoldDB" id="I4IMB9"/>
<comment type="caution">
    <text evidence="1">The sequence shown here is derived from an EMBL/GenBank/DDBJ whole genome shotgun (WGS) entry which is preliminary data.</text>
</comment>
<evidence type="ECO:0000313" key="1">
    <source>
        <dbReference type="EMBL" id="CCI35443.1"/>
    </source>
</evidence>
<protein>
    <recommendedName>
        <fullName evidence="3">Transposase</fullName>
    </recommendedName>
</protein>
<evidence type="ECO:0008006" key="3">
    <source>
        <dbReference type="Google" id="ProtNLM"/>
    </source>
</evidence>
<dbReference type="HOGENOM" id="CLU_1893794_0_0_3"/>
<reference evidence="1 2" key="1">
    <citation type="submission" date="2012-04" db="EMBL/GenBank/DDBJ databases">
        <authorList>
            <person name="Genoscope - CEA"/>
        </authorList>
    </citation>
    <scope>NUCLEOTIDE SEQUENCE [LARGE SCALE GENOMIC DNA]</scope>
    <source>
        <strain evidence="1 2">9701</strain>
    </source>
</reference>
<dbReference type="EMBL" id="CAIQ01000075">
    <property type="protein sequence ID" value="CCI35443.1"/>
    <property type="molecule type" value="Genomic_DNA"/>
</dbReference>
<name>I4IMB9_MICAE</name>
<evidence type="ECO:0000313" key="2">
    <source>
        <dbReference type="Proteomes" id="UP000004047"/>
    </source>
</evidence>
<dbReference type="Proteomes" id="UP000004047">
    <property type="component" value="Unassembled WGS sequence"/>
</dbReference>